<evidence type="ECO:0000256" key="2">
    <source>
        <dbReference type="ARBA" id="ARBA00009142"/>
    </source>
</evidence>
<dbReference type="RefSeq" id="WP_045060748.1">
    <property type="nucleotide sequence ID" value="NZ_JADEVO010000013.1"/>
</dbReference>
<dbReference type="PANTHER" id="PTHR30269:SF0">
    <property type="entry name" value="MEMBRANE TRANSPORTER PROTEIN YFCA-RELATED"/>
    <property type="match status" value="1"/>
</dbReference>
<dbReference type="InterPro" id="IPR052017">
    <property type="entry name" value="TSUP"/>
</dbReference>
<keyword evidence="7 8" id="KW-0472">Membrane</keyword>
<comment type="caution">
    <text evidence="9">The sequence shown here is derived from an EMBL/GenBank/DDBJ whole genome shotgun (WGS) entry which is preliminary data.</text>
</comment>
<comment type="subcellular location">
    <subcellularLocation>
        <location evidence="1 8">Cell membrane</location>
        <topology evidence="1 8">Multi-pass membrane protein</topology>
    </subcellularLocation>
</comment>
<reference evidence="9 10" key="1">
    <citation type="journal article" date="2021" name="Int. J. Syst. Evol. Microbiol.">
        <title>Pseudomonas piscium sp. nov., Pseudomonas pisciculturae sp. nov., Pseudomonas mucoides sp. nov. and Pseudomonas neuropathica sp. nov. isolated from rainbow trout.</title>
        <authorList>
            <person name="Duman M."/>
            <person name="Mulet M."/>
            <person name="Altun S."/>
            <person name="Saticioglu I.B."/>
            <person name="Gomila M."/>
            <person name="Lalucat J."/>
            <person name="Garcia-Valdes E."/>
        </authorList>
    </citation>
    <scope>NUCLEOTIDE SEQUENCE [LARGE SCALE GENOMIC DNA]</scope>
    <source>
        <strain evidence="9 10">LMG 28632</strain>
    </source>
</reference>
<evidence type="ECO:0000313" key="10">
    <source>
        <dbReference type="Proteomes" id="UP000772591"/>
    </source>
</evidence>
<keyword evidence="3" id="KW-0813">Transport</keyword>
<sequence>MVDIVVLCVFAFAAGLIDAAVGGGGLIQIPALFNVLPAAPPAALLGTNKVAAAFGTAFAARSFVRKVVINWGLVIPAACAAFVMAFFGAATVSFVPQSVMRPMVLVLIVVMAIYTFCKKDFGALHAPAHIGVRQKWLAVVIGGAIGFYDGLFGPGTGSFLIFLFIRCFAFDFLHASASAKLVNIATNVAALMFFIPTGNVLYLIALPMAAFNILGALTGTWLAVRKGVPFVRALFLVLLVMLISKLSYDLLLKI</sequence>
<feature type="transmembrane region" description="Helical" evidence="8">
    <location>
        <begin position="137"/>
        <end position="165"/>
    </location>
</feature>
<feature type="transmembrane region" description="Helical" evidence="8">
    <location>
        <begin position="230"/>
        <end position="248"/>
    </location>
</feature>
<comment type="similarity">
    <text evidence="2 8">Belongs to the 4-toluene sulfonate uptake permease (TSUP) (TC 2.A.102) family.</text>
</comment>
<evidence type="ECO:0000256" key="7">
    <source>
        <dbReference type="ARBA" id="ARBA00023136"/>
    </source>
</evidence>
<keyword evidence="6 8" id="KW-1133">Transmembrane helix</keyword>
<evidence type="ECO:0000313" key="9">
    <source>
        <dbReference type="EMBL" id="MBN3965875.1"/>
    </source>
</evidence>
<feature type="transmembrane region" description="Helical" evidence="8">
    <location>
        <begin position="43"/>
        <end position="60"/>
    </location>
</feature>
<evidence type="ECO:0000256" key="3">
    <source>
        <dbReference type="ARBA" id="ARBA00022448"/>
    </source>
</evidence>
<accession>A0ABS3AHH3</accession>
<organism evidence="9 10">
    <name type="scientific">Pseudomonas gregormendelii</name>
    <dbReference type="NCBI Taxonomy" id="1628277"/>
    <lineage>
        <taxon>Bacteria</taxon>
        <taxon>Pseudomonadati</taxon>
        <taxon>Pseudomonadota</taxon>
        <taxon>Gammaproteobacteria</taxon>
        <taxon>Pseudomonadales</taxon>
        <taxon>Pseudomonadaceae</taxon>
        <taxon>Pseudomonas</taxon>
    </lineage>
</organism>
<feature type="transmembrane region" description="Helical" evidence="8">
    <location>
        <begin position="67"/>
        <end position="87"/>
    </location>
</feature>
<evidence type="ECO:0000256" key="1">
    <source>
        <dbReference type="ARBA" id="ARBA00004651"/>
    </source>
</evidence>
<keyword evidence="10" id="KW-1185">Reference proteome</keyword>
<name>A0ABS3AHH3_9PSED</name>
<evidence type="ECO:0000256" key="4">
    <source>
        <dbReference type="ARBA" id="ARBA00022475"/>
    </source>
</evidence>
<keyword evidence="5 8" id="KW-0812">Transmembrane</keyword>
<dbReference type="Proteomes" id="UP000772591">
    <property type="component" value="Unassembled WGS sequence"/>
</dbReference>
<protein>
    <recommendedName>
        <fullName evidence="8">Probable membrane transporter protein</fullName>
    </recommendedName>
</protein>
<evidence type="ECO:0000256" key="6">
    <source>
        <dbReference type="ARBA" id="ARBA00022989"/>
    </source>
</evidence>
<dbReference type="EMBL" id="JADEVO010000013">
    <property type="protein sequence ID" value="MBN3965875.1"/>
    <property type="molecule type" value="Genomic_DNA"/>
</dbReference>
<evidence type="ECO:0000256" key="8">
    <source>
        <dbReference type="RuleBase" id="RU363041"/>
    </source>
</evidence>
<feature type="transmembrane region" description="Helical" evidence="8">
    <location>
        <begin position="202"/>
        <end position="224"/>
    </location>
</feature>
<dbReference type="PANTHER" id="PTHR30269">
    <property type="entry name" value="TRANSMEMBRANE PROTEIN YFCA"/>
    <property type="match status" value="1"/>
</dbReference>
<proteinExistence type="inferred from homology"/>
<keyword evidence="4 8" id="KW-1003">Cell membrane</keyword>
<dbReference type="Pfam" id="PF01925">
    <property type="entry name" value="TauE"/>
    <property type="match status" value="1"/>
</dbReference>
<gene>
    <name evidence="9" type="ORF">IMW75_11375</name>
</gene>
<evidence type="ECO:0000256" key="5">
    <source>
        <dbReference type="ARBA" id="ARBA00022692"/>
    </source>
</evidence>
<dbReference type="InterPro" id="IPR002781">
    <property type="entry name" value="TM_pro_TauE-like"/>
</dbReference>
<feature type="transmembrane region" description="Helical" evidence="8">
    <location>
        <begin position="99"/>
        <end position="117"/>
    </location>
</feature>